<keyword evidence="8" id="KW-0472">Membrane</keyword>
<dbReference type="SUPFAM" id="SSF48264">
    <property type="entry name" value="Cytochrome P450"/>
    <property type="match status" value="1"/>
</dbReference>
<dbReference type="EMBL" id="JARVKF010000279">
    <property type="protein sequence ID" value="KAK9419902.1"/>
    <property type="molecule type" value="Genomic_DNA"/>
</dbReference>
<feature type="region of interest" description="Disordered" evidence="7">
    <location>
        <begin position="574"/>
        <end position="613"/>
    </location>
</feature>
<keyword evidence="4" id="KW-0408">Iron</keyword>
<evidence type="ECO:0000256" key="6">
    <source>
        <dbReference type="PROSITE-ProRule" id="PRU00042"/>
    </source>
</evidence>
<dbReference type="InterPro" id="IPR036396">
    <property type="entry name" value="Cyt_P450_sf"/>
</dbReference>
<evidence type="ECO:0000256" key="5">
    <source>
        <dbReference type="ARBA" id="ARBA00023242"/>
    </source>
</evidence>
<evidence type="ECO:0000313" key="10">
    <source>
        <dbReference type="EMBL" id="KAK9419902.1"/>
    </source>
</evidence>
<feature type="transmembrane region" description="Helical" evidence="8">
    <location>
        <begin position="25"/>
        <end position="44"/>
    </location>
</feature>
<keyword evidence="8" id="KW-0812">Transmembrane</keyword>
<reference evidence="10 11" key="1">
    <citation type="journal article" date="2024" name="J. Plant Pathol.">
        <title>Sequence and assembly of the genome of Seiridium unicorne, isolate CBS 538.82, causal agent of cypress canker disease.</title>
        <authorList>
            <person name="Scali E."/>
            <person name="Rocca G.D."/>
            <person name="Danti R."/>
            <person name="Garbelotto M."/>
            <person name="Barberini S."/>
            <person name="Baroncelli R."/>
            <person name="Emiliani G."/>
        </authorList>
    </citation>
    <scope>NUCLEOTIDE SEQUENCE [LARGE SCALE GENOMIC DNA]</scope>
    <source>
        <strain evidence="10 11">BM-138-508</strain>
    </source>
</reference>
<keyword evidence="5" id="KW-0539">Nucleus</keyword>
<dbReference type="Pfam" id="PF00067">
    <property type="entry name" value="p450"/>
    <property type="match status" value="1"/>
</dbReference>
<dbReference type="InterPro" id="IPR007219">
    <property type="entry name" value="XnlR_reg_dom"/>
</dbReference>
<dbReference type="InterPro" id="IPR013087">
    <property type="entry name" value="Znf_C2H2_type"/>
</dbReference>
<dbReference type="SMART" id="SM00355">
    <property type="entry name" value="ZnF_C2H2"/>
    <property type="match status" value="2"/>
</dbReference>
<dbReference type="Proteomes" id="UP001408356">
    <property type="component" value="Unassembled WGS sequence"/>
</dbReference>
<accession>A0ABR2UYY7</accession>
<evidence type="ECO:0000256" key="4">
    <source>
        <dbReference type="ARBA" id="ARBA00023004"/>
    </source>
</evidence>
<comment type="similarity">
    <text evidence="1">Belongs to the cytochrome P450 family.</text>
</comment>
<feature type="region of interest" description="Disordered" evidence="7">
    <location>
        <begin position="818"/>
        <end position="840"/>
    </location>
</feature>
<dbReference type="PROSITE" id="PS00028">
    <property type="entry name" value="ZINC_FINGER_C2H2_1"/>
    <property type="match status" value="2"/>
</dbReference>
<dbReference type="PROSITE" id="PS50157">
    <property type="entry name" value="ZINC_FINGER_C2H2_2"/>
    <property type="match status" value="2"/>
</dbReference>
<dbReference type="PANTHER" id="PTHR24305">
    <property type="entry name" value="CYTOCHROME P450"/>
    <property type="match status" value="1"/>
</dbReference>
<feature type="domain" description="C2H2-type" evidence="9">
    <location>
        <begin position="501"/>
        <end position="529"/>
    </location>
</feature>
<evidence type="ECO:0000313" key="11">
    <source>
        <dbReference type="Proteomes" id="UP001408356"/>
    </source>
</evidence>
<feature type="domain" description="C2H2-type" evidence="9">
    <location>
        <begin position="473"/>
        <end position="500"/>
    </location>
</feature>
<keyword evidence="11" id="KW-1185">Reference proteome</keyword>
<feature type="compositionally biased region" description="Polar residues" evidence="7">
    <location>
        <begin position="597"/>
        <end position="613"/>
    </location>
</feature>
<keyword evidence="2" id="KW-0349">Heme</keyword>
<evidence type="ECO:0000256" key="1">
    <source>
        <dbReference type="ARBA" id="ARBA00010617"/>
    </source>
</evidence>
<evidence type="ECO:0000259" key="9">
    <source>
        <dbReference type="PROSITE" id="PS50157"/>
    </source>
</evidence>
<dbReference type="SUPFAM" id="SSF57667">
    <property type="entry name" value="beta-beta-alpha zinc fingers"/>
    <property type="match status" value="1"/>
</dbReference>
<evidence type="ECO:0000256" key="8">
    <source>
        <dbReference type="SAM" id="Phobius"/>
    </source>
</evidence>
<dbReference type="Gene3D" id="1.10.630.10">
    <property type="entry name" value="Cytochrome P450"/>
    <property type="match status" value="1"/>
</dbReference>
<dbReference type="InterPro" id="IPR036236">
    <property type="entry name" value="Znf_C2H2_sf"/>
</dbReference>
<dbReference type="PANTHER" id="PTHR24305:SF166">
    <property type="entry name" value="CYTOCHROME P450 12A4, MITOCHONDRIAL-RELATED"/>
    <property type="match status" value="1"/>
</dbReference>
<gene>
    <name evidence="10" type="ORF">SUNI508_06908</name>
</gene>
<keyword evidence="3" id="KW-0479">Metal-binding</keyword>
<keyword evidence="8" id="KW-1133">Transmembrane helix</keyword>
<name>A0ABR2UYY7_9PEZI</name>
<dbReference type="Pfam" id="PF04082">
    <property type="entry name" value="Fungal_trans"/>
    <property type="match status" value="1"/>
</dbReference>
<proteinExistence type="inferred from homology"/>
<keyword evidence="6" id="KW-0863">Zinc-finger</keyword>
<dbReference type="InterPro" id="IPR050121">
    <property type="entry name" value="Cytochrome_P450_monoxygenase"/>
</dbReference>
<organism evidence="10 11">
    <name type="scientific">Seiridium unicorne</name>
    <dbReference type="NCBI Taxonomy" id="138068"/>
    <lineage>
        <taxon>Eukaryota</taxon>
        <taxon>Fungi</taxon>
        <taxon>Dikarya</taxon>
        <taxon>Ascomycota</taxon>
        <taxon>Pezizomycotina</taxon>
        <taxon>Sordariomycetes</taxon>
        <taxon>Xylariomycetidae</taxon>
        <taxon>Amphisphaeriales</taxon>
        <taxon>Sporocadaceae</taxon>
        <taxon>Seiridium</taxon>
    </lineage>
</organism>
<keyword evidence="6" id="KW-0862">Zinc</keyword>
<evidence type="ECO:0000256" key="7">
    <source>
        <dbReference type="SAM" id="MobiDB-lite"/>
    </source>
</evidence>
<comment type="caution">
    <text evidence="10">The sequence shown here is derived from an EMBL/GenBank/DDBJ whole genome shotgun (WGS) entry which is preliminary data.</text>
</comment>
<dbReference type="InterPro" id="IPR001128">
    <property type="entry name" value="Cyt_P450"/>
</dbReference>
<protein>
    <submittedName>
        <fullName evidence="10">C2H2-type domain-containing protein</fullName>
    </submittedName>
</protein>
<sequence>MSAQFDLAAHRLKSLQLDRTTQLEGLLVLAAFLYLVNVFYCIYLHPLKKVPGPFPAKFTELWRTRRYVLGGWHQDILDLHRQFGPVVRISPNEVSIVDKEGLFFSSTDPANHSFLRKRVASAYSMSSILSVEPKIQAVADALWLQLDKLADDDTIVDLHDWASFFAFDVVGTLGLGEPIGFVHQARDIDGIIRTICHNFWRAANMGNIPGQLIWINNPIIQFVASIVSRGKHESFAKFQSWMFSHVATRLAEPVGVERDKDLLDHFISMKERDGSSATPGSAMIEIGNLIGAGADTTSIGIRSVLAQLILHQNDYQRVREEVDKAHATNDGALPYTVIEKLPYLSACIKEALRLHPSILWQLPREAPAEGVQIAGYHIPSGSAISMSPKAQNRDQSVFGPDADHWNPERWLVGKGNSEANIKEMDRFLVTGILAGPVHFSPVSCTLPALMPSTIIAESITVSPAHSRRPSRKYNCGYCAKVFKRSEHCLRHERTHTKEKPFSCRYCHNYYSRKDQVTRHERTLHAQQHAERLRQSQHDSFRADSAGHGAMLCRRPVREVDLVCVGEDDYQQQLRGSTLQGQSSPDSEASPRSFRSFDLNTSSHTRASSINKHVGSTTAGAIDFALDMEQMPSPVSELPPSAPPKSDISQLMAETHQGFEDYGTRLNQFDQVDIDQLLSRGYEDLVSDNIHPFPQQPGQPQSTPTSFDHPSGFISNQGHTIDHFSLDDQPIFTDSTYRWAEPVSVQEDSTPMDDIHNSHGHCKTLPSKLPRVLADGPVTVRNINIDESIYHHMCKDLAKRPSSADHPLAVIMLRNYSKSAPHRNVQHRSSLSPRPPPSTQPARCCGKGFVILQAKILLRLFETFNGEDDLASSGMRDTPFFALVYNKTRQSLMQDETEAVVMTWADWIQRESWKRVLGAIYLSTTLYSCTYGITPLYNATSDIEFEAFHDEDLWNAKTASEWHELRSRGDASQAEQHQPTMKDILVGITTDTNQRPRTFPYHISSFSMLILAYAMVVQVWHVVQVRHTLSNVPCLSTTQDSFGAQILDTAMQSLQRCQSILKSSGLNNYSGTDEGQLSPLMFNSRAVLGIAYSRFFDPLTGFNRFNLYTQDINAIEAAISAFATTKLEVERTPRLLDAVSNSLESLRIPVRMGYMLVRKTAAFRWGIEHAVACWDTALFVTKWVHSIEMDVLNSGILSSAEKDLLTTVRHTLEEADLDLEENRSLAAGMAKTWCWFLKDVWVWGIAPRMGAILERLSSAYERAHEESRHTLDNSQI</sequence>
<evidence type="ECO:0000256" key="3">
    <source>
        <dbReference type="ARBA" id="ARBA00022723"/>
    </source>
</evidence>
<feature type="compositionally biased region" description="Polar residues" evidence="7">
    <location>
        <begin position="574"/>
        <end position="586"/>
    </location>
</feature>
<evidence type="ECO:0000256" key="2">
    <source>
        <dbReference type="ARBA" id="ARBA00022617"/>
    </source>
</evidence>
<dbReference type="Gene3D" id="3.30.160.60">
    <property type="entry name" value="Classic Zinc Finger"/>
    <property type="match status" value="2"/>
</dbReference>